<feature type="region of interest" description="Disordered" evidence="4">
    <location>
        <begin position="1"/>
        <end position="26"/>
    </location>
</feature>
<dbReference type="Gene3D" id="2.130.10.10">
    <property type="entry name" value="YVTN repeat-like/Quinoprotein amine dehydrogenase"/>
    <property type="match status" value="1"/>
</dbReference>
<keyword evidence="2" id="KW-0328">Glycosyltransferase</keyword>
<comment type="similarity">
    <text evidence="1">Belongs to the glycosyltransferase 15 family.</text>
</comment>
<reference evidence="7" key="1">
    <citation type="submission" date="2015-05" db="EMBL/GenBank/DDBJ databases">
        <authorList>
            <person name="Fogelqvist Johan"/>
        </authorList>
    </citation>
    <scope>NUCLEOTIDE SEQUENCE [LARGE SCALE GENOMIC DNA]</scope>
</reference>
<dbReference type="Pfam" id="PF01793">
    <property type="entry name" value="Glyco_transf_15"/>
    <property type="match status" value="1"/>
</dbReference>
<dbReference type="InterPro" id="IPR019405">
    <property type="entry name" value="Lactonase_7-beta_prop"/>
</dbReference>
<dbReference type="PANTHER" id="PTHR31121">
    <property type="entry name" value="ALPHA-1,2 MANNOSYLTRANSFERASE KTR1"/>
    <property type="match status" value="1"/>
</dbReference>
<evidence type="ECO:0000256" key="2">
    <source>
        <dbReference type="ARBA" id="ARBA00022676"/>
    </source>
</evidence>
<dbReference type="SUPFAM" id="SSF51004">
    <property type="entry name" value="C-terminal (heme d1) domain of cytochrome cd1-nitrite reductase"/>
    <property type="match status" value="1"/>
</dbReference>
<dbReference type="GO" id="GO:0000026">
    <property type="term" value="F:alpha-1,2-mannosyltransferase activity"/>
    <property type="evidence" value="ECO:0007669"/>
    <property type="project" value="TreeGrafter"/>
</dbReference>
<keyword evidence="3" id="KW-0808">Transferase</keyword>
<keyword evidence="5" id="KW-0472">Membrane</keyword>
<dbReference type="GO" id="GO:0016020">
    <property type="term" value="C:membrane"/>
    <property type="evidence" value="ECO:0007669"/>
    <property type="project" value="InterPro"/>
</dbReference>
<dbReference type="GO" id="GO:0000032">
    <property type="term" value="P:cell wall mannoprotein biosynthetic process"/>
    <property type="evidence" value="ECO:0007669"/>
    <property type="project" value="TreeGrafter"/>
</dbReference>
<proteinExistence type="inferred from homology"/>
<keyword evidence="5" id="KW-1133">Transmembrane helix</keyword>
<dbReference type="SUPFAM" id="SSF53448">
    <property type="entry name" value="Nucleotide-diphospho-sugar transferases"/>
    <property type="match status" value="1"/>
</dbReference>
<dbReference type="AlphaFoldDB" id="A0A0G4KRW3"/>
<evidence type="ECO:0000313" key="6">
    <source>
        <dbReference type="EMBL" id="CRK12396.1"/>
    </source>
</evidence>
<dbReference type="InterPro" id="IPR002685">
    <property type="entry name" value="Glyco_trans_15"/>
</dbReference>
<name>A0A0G4KRW3_VERLO</name>
<dbReference type="InterPro" id="IPR011048">
    <property type="entry name" value="Haem_d1_sf"/>
</dbReference>
<dbReference type="Pfam" id="PF10282">
    <property type="entry name" value="Lactonase"/>
    <property type="match status" value="1"/>
</dbReference>
<sequence>MDLFRRAGKSRSSGASPLPVADDKISKSFRPSKQDSRYAFLRKPMRVRGNSNISIPFGVVVVFPAIVLILILMLFFMHPNSPGRILMPAGAPPSIRLISEKYDKVFATGCLEPDTTKPRANAAFVVLARNKELDGVVQSIKSIERHFNRWYHYPYVFLNDDEFNSTFKETVTNYTSGTVEFGKVGPEMWGFPDWIDPQVAKEGIAKQGDNAVMYGGMESYHAMCRFYSGFFYKHELLQKYEWYWRLEPEISYFCDITYDPFLEMIAANKTYGFTIAVKELRETVPNIFRYASAYKRKKGLKSKGLWEMFVEPIEETEPDTSKPKNLPEDILKKGTKDKSQEPIVDDESMEGESYNMCHFWSNFEIARLSWFRSQEYEDFFQTMDRSGGFWMERWGDAPIHSLAAGALLGPGDIHYFRDFGYRHTTIQHCPANAPARQLPREKYLEMTTLDEKKRIEEDAYWESWDVEKENGVGCRCRCDTDIVDVEGKDGSCLAEWVDVAGGWAAPYIHLVDMRLSVGLSLLAAAAASAATIRIPAKRQEAAPASKVLIGGPGQIIVADFDGTSFDLKAKNSLPGTSPSWMAFKEPNTIYAVDENGKDLRIFKTRLVAGSYIDGKIDVWDIANSTLRLIKSVTSDGELGPNKARQDQPRIHQVVRDPSGRYFAANDLGTDTVLLLDSAADSYAITTGVRVKNAGCGPRHGVFVPSADGTKATHYVLVCELLNRLEVFEVTYADDGIQFAEVQSLSTFGNTPHNATSALAGAIAISDNGKDIYVSNRLTGTAPAPDSIAHFRVAAPEGSACGSDSKDGSGSSAVLEFAGLVSSAGGVPRMFSLSTDGGLLFSTNQNSGLGWACWRSRGTRRRASSRRSLSRASGWPILARPGLGRSLCSRLPDFLCVMPLG</sequence>
<protein>
    <submittedName>
        <fullName evidence="6">Uncharacterized protein</fullName>
    </submittedName>
</protein>
<feature type="region of interest" description="Disordered" evidence="4">
    <location>
        <begin position="317"/>
        <end position="344"/>
    </location>
</feature>
<dbReference type="InterPro" id="IPR015943">
    <property type="entry name" value="WD40/YVTN_repeat-like_dom_sf"/>
</dbReference>
<keyword evidence="5" id="KW-0812">Transmembrane</keyword>
<dbReference type="Gene3D" id="3.90.550.10">
    <property type="entry name" value="Spore Coat Polysaccharide Biosynthesis Protein SpsA, Chain A"/>
    <property type="match status" value="1"/>
</dbReference>
<evidence type="ECO:0000256" key="4">
    <source>
        <dbReference type="SAM" id="MobiDB-lite"/>
    </source>
</evidence>
<feature type="transmembrane region" description="Helical" evidence="5">
    <location>
        <begin position="53"/>
        <end position="77"/>
    </location>
</feature>
<accession>A0A0G4KRW3</accession>
<evidence type="ECO:0000256" key="5">
    <source>
        <dbReference type="SAM" id="Phobius"/>
    </source>
</evidence>
<dbReference type="Proteomes" id="UP000045706">
    <property type="component" value="Unassembled WGS sequence"/>
</dbReference>
<dbReference type="GO" id="GO:0005794">
    <property type="term" value="C:Golgi apparatus"/>
    <property type="evidence" value="ECO:0007669"/>
    <property type="project" value="TreeGrafter"/>
</dbReference>
<dbReference type="EMBL" id="CVQI01003113">
    <property type="protein sequence ID" value="CRK12396.1"/>
    <property type="molecule type" value="Genomic_DNA"/>
</dbReference>
<gene>
    <name evidence="6" type="ORF">BN1723_009703</name>
</gene>
<feature type="compositionally biased region" description="Basic and acidic residues" evidence="4">
    <location>
        <begin position="319"/>
        <end position="340"/>
    </location>
</feature>
<dbReference type="InterPro" id="IPR029044">
    <property type="entry name" value="Nucleotide-diphossugar_trans"/>
</dbReference>
<evidence type="ECO:0000256" key="1">
    <source>
        <dbReference type="ARBA" id="ARBA00007677"/>
    </source>
</evidence>
<dbReference type="GO" id="GO:0006487">
    <property type="term" value="P:protein N-linked glycosylation"/>
    <property type="evidence" value="ECO:0007669"/>
    <property type="project" value="TreeGrafter"/>
</dbReference>
<organism evidence="6 7">
    <name type="scientific">Verticillium longisporum</name>
    <name type="common">Verticillium dahliae var. longisporum</name>
    <dbReference type="NCBI Taxonomy" id="100787"/>
    <lineage>
        <taxon>Eukaryota</taxon>
        <taxon>Fungi</taxon>
        <taxon>Dikarya</taxon>
        <taxon>Ascomycota</taxon>
        <taxon>Pezizomycotina</taxon>
        <taxon>Sordariomycetes</taxon>
        <taxon>Hypocreomycetidae</taxon>
        <taxon>Glomerellales</taxon>
        <taxon>Plectosphaerellaceae</taxon>
        <taxon>Verticillium</taxon>
    </lineage>
</organism>
<dbReference type="PANTHER" id="PTHR31121:SF2">
    <property type="entry name" value="MANNOSYLTRANSFERASE KTR5-RELATED"/>
    <property type="match status" value="1"/>
</dbReference>
<evidence type="ECO:0000313" key="7">
    <source>
        <dbReference type="Proteomes" id="UP000045706"/>
    </source>
</evidence>
<evidence type="ECO:0000256" key="3">
    <source>
        <dbReference type="ARBA" id="ARBA00022679"/>
    </source>
</evidence>